<evidence type="ECO:0000313" key="1">
    <source>
        <dbReference type="EMBL" id="JAG37161.1"/>
    </source>
</evidence>
<accession>A0A0A9YZX1</accession>
<sequence length="114" mass="12506">PTVCPATFHPPLPHLPMYCSHPPPTTLGRTAQTSSLDVVPIHLHHSTQSRCPSTPRSTGWLLDLRSSFGTPSSYSMLYSPRFVSSPPTVSSSSHPTSYPLRFSHNFLLLPPLLC</sequence>
<feature type="non-terminal residue" evidence="1">
    <location>
        <position position="1"/>
    </location>
</feature>
<reference evidence="1" key="2">
    <citation type="submission" date="2014-07" db="EMBL/GenBank/DDBJ databases">
        <authorList>
            <person name="Hull J."/>
        </authorList>
    </citation>
    <scope>NUCLEOTIDE SEQUENCE</scope>
</reference>
<gene>
    <name evidence="1" type="primary">PLB1_1</name>
    <name evidence="1" type="ORF">CM83_101533</name>
</gene>
<dbReference type="EMBL" id="GBHO01006443">
    <property type="protein sequence ID" value="JAG37161.1"/>
    <property type="molecule type" value="Transcribed_RNA"/>
</dbReference>
<organism evidence="1">
    <name type="scientific">Lygus hesperus</name>
    <name type="common">Western plant bug</name>
    <dbReference type="NCBI Taxonomy" id="30085"/>
    <lineage>
        <taxon>Eukaryota</taxon>
        <taxon>Metazoa</taxon>
        <taxon>Ecdysozoa</taxon>
        <taxon>Arthropoda</taxon>
        <taxon>Hexapoda</taxon>
        <taxon>Insecta</taxon>
        <taxon>Pterygota</taxon>
        <taxon>Neoptera</taxon>
        <taxon>Paraneoptera</taxon>
        <taxon>Hemiptera</taxon>
        <taxon>Heteroptera</taxon>
        <taxon>Panheteroptera</taxon>
        <taxon>Cimicomorpha</taxon>
        <taxon>Miridae</taxon>
        <taxon>Mirini</taxon>
        <taxon>Lygus</taxon>
    </lineage>
</organism>
<protein>
    <submittedName>
        <fullName evidence="1">Phospholipase B1, membrane-associated</fullName>
    </submittedName>
</protein>
<reference evidence="1" key="1">
    <citation type="journal article" date="2014" name="PLoS ONE">
        <title>Transcriptome-Based Identification of ABC Transporters in the Western Tarnished Plant Bug Lygus hesperus.</title>
        <authorList>
            <person name="Hull J.J."/>
            <person name="Chaney K."/>
            <person name="Geib S.M."/>
            <person name="Fabrick J.A."/>
            <person name="Brent C.S."/>
            <person name="Walsh D."/>
            <person name="Lavine L.C."/>
        </authorList>
    </citation>
    <scope>NUCLEOTIDE SEQUENCE</scope>
</reference>
<dbReference type="AlphaFoldDB" id="A0A0A9YZX1"/>
<proteinExistence type="predicted"/>
<name>A0A0A9YZX1_LYGHE</name>